<keyword evidence="6" id="KW-0560">Oxidoreductase</keyword>
<dbReference type="RefSeq" id="WP_132702199.1">
    <property type="nucleotide sequence ID" value="NZ_SLZR01000011.1"/>
</dbReference>
<feature type="domain" description="Prephenate/arogenate dehydrogenase" evidence="10">
    <location>
        <begin position="5"/>
        <end position="291"/>
    </location>
</feature>
<evidence type="ECO:0000256" key="4">
    <source>
        <dbReference type="ARBA" id="ARBA00022498"/>
    </source>
</evidence>
<dbReference type="SUPFAM" id="SSF48179">
    <property type="entry name" value="6-phosphogluconate dehydrogenase C-terminal domain-like"/>
    <property type="match status" value="1"/>
</dbReference>
<evidence type="ECO:0000313" key="12">
    <source>
        <dbReference type="Proteomes" id="UP000295793"/>
    </source>
</evidence>
<evidence type="ECO:0000256" key="7">
    <source>
        <dbReference type="ARBA" id="ARBA00023027"/>
    </source>
</evidence>
<dbReference type="PANTHER" id="PTHR21363">
    <property type="entry name" value="PREPHENATE DEHYDROGENASE"/>
    <property type="match status" value="1"/>
</dbReference>
<dbReference type="AlphaFoldDB" id="A0A4R3I4H3"/>
<keyword evidence="5" id="KW-0028">Amino-acid biosynthesis</keyword>
<keyword evidence="7" id="KW-0520">NAD</keyword>
<evidence type="ECO:0000256" key="1">
    <source>
        <dbReference type="ARBA" id="ARBA00005067"/>
    </source>
</evidence>
<dbReference type="InterPro" id="IPR036291">
    <property type="entry name" value="NAD(P)-bd_dom_sf"/>
</dbReference>
<keyword evidence="8" id="KW-0057">Aromatic amino acid biosynthesis</keyword>
<protein>
    <recommendedName>
        <fullName evidence="3">prephenate dehydrogenase</fullName>
        <ecNumber evidence="3">1.3.1.12</ecNumber>
    </recommendedName>
</protein>
<evidence type="ECO:0000259" key="10">
    <source>
        <dbReference type="PROSITE" id="PS51176"/>
    </source>
</evidence>
<evidence type="ECO:0000256" key="5">
    <source>
        <dbReference type="ARBA" id="ARBA00022605"/>
    </source>
</evidence>
<dbReference type="Pfam" id="PF02153">
    <property type="entry name" value="PDH_N"/>
    <property type="match status" value="1"/>
</dbReference>
<evidence type="ECO:0000256" key="9">
    <source>
        <dbReference type="ARBA" id="ARBA00049260"/>
    </source>
</evidence>
<name>A0A4R3I4H3_9GAMM</name>
<keyword evidence="12" id="KW-1185">Reference proteome</keyword>
<comment type="similarity">
    <text evidence="2">Belongs to the prephenate/arogenate dehydrogenase family.</text>
</comment>
<dbReference type="Pfam" id="PF20463">
    <property type="entry name" value="PDH_C"/>
    <property type="match status" value="1"/>
</dbReference>
<evidence type="ECO:0000256" key="8">
    <source>
        <dbReference type="ARBA" id="ARBA00023141"/>
    </source>
</evidence>
<reference evidence="11 12" key="1">
    <citation type="submission" date="2019-03" db="EMBL/GenBank/DDBJ databases">
        <title>Genomic Encyclopedia of Archaeal and Bacterial Type Strains, Phase II (KMG-II): from individual species to whole genera.</title>
        <authorList>
            <person name="Goeker M."/>
        </authorList>
    </citation>
    <scope>NUCLEOTIDE SEQUENCE [LARGE SCALE GENOMIC DNA]</scope>
    <source>
        <strain evidence="11 12">DSM 15388</strain>
    </source>
</reference>
<keyword evidence="11" id="KW-0808">Transferase</keyword>
<dbReference type="EMBL" id="SLZR01000011">
    <property type="protein sequence ID" value="TCS39983.1"/>
    <property type="molecule type" value="Genomic_DNA"/>
</dbReference>
<comment type="caution">
    <text evidence="11">The sequence shown here is derived from an EMBL/GenBank/DDBJ whole genome shotgun (WGS) entry which is preliminary data.</text>
</comment>
<keyword evidence="4" id="KW-0827">Tyrosine biosynthesis</keyword>
<comment type="catalytic activity">
    <reaction evidence="9">
        <text>prephenate + NAD(+) = 3-(4-hydroxyphenyl)pyruvate + CO2 + NADH</text>
        <dbReference type="Rhea" id="RHEA:13869"/>
        <dbReference type="ChEBI" id="CHEBI:16526"/>
        <dbReference type="ChEBI" id="CHEBI:29934"/>
        <dbReference type="ChEBI" id="CHEBI:36242"/>
        <dbReference type="ChEBI" id="CHEBI:57540"/>
        <dbReference type="ChEBI" id="CHEBI:57945"/>
        <dbReference type="EC" id="1.3.1.12"/>
    </reaction>
</comment>
<dbReference type="InterPro" id="IPR046826">
    <property type="entry name" value="PDH_N"/>
</dbReference>
<evidence type="ECO:0000256" key="6">
    <source>
        <dbReference type="ARBA" id="ARBA00023002"/>
    </source>
</evidence>
<dbReference type="GO" id="GO:0008977">
    <property type="term" value="F:prephenate dehydrogenase (NAD+) activity"/>
    <property type="evidence" value="ECO:0007669"/>
    <property type="project" value="UniProtKB-EC"/>
</dbReference>
<evidence type="ECO:0000313" key="11">
    <source>
        <dbReference type="EMBL" id="TCS39983.1"/>
    </source>
</evidence>
<dbReference type="GO" id="GO:0016740">
    <property type="term" value="F:transferase activity"/>
    <property type="evidence" value="ECO:0007669"/>
    <property type="project" value="UniProtKB-KW"/>
</dbReference>
<organism evidence="11 12">
    <name type="scientific">Reinekea marinisedimentorum</name>
    <dbReference type="NCBI Taxonomy" id="230495"/>
    <lineage>
        <taxon>Bacteria</taxon>
        <taxon>Pseudomonadati</taxon>
        <taxon>Pseudomonadota</taxon>
        <taxon>Gammaproteobacteria</taxon>
        <taxon>Oceanospirillales</taxon>
        <taxon>Saccharospirillaceae</taxon>
        <taxon>Reinekea</taxon>
    </lineage>
</organism>
<gene>
    <name evidence="11" type="ORF">BCF53_11176</name>
</gene>
<dbReference type="Gene3D" id="3.40.50.720">
    <property type="entry name" value="NAD(P)-binding Rossmann-like Domain"/>
    <property type="match status" value="1"/>
</dbReference>
<dbReference type="SUPFAM" id="SSF51735">
    <property type="entry name" value="NAD(P)-binding Rossmann-fold domains"/>
    <property type="match status" value="1"/>
</dbReference>
<dbReference type="InterPro" id="IPR008927">
    <property type="entry name" value="6-PGluconate_DH-like_C_sf"/>
</dbReference>
<sequence length="294" mass="31893">MNDQPKVLVIGLGLIGASFAKALKTRGEAYVYGYNRREGVAAQAKELGVIDEVVDNLSELPDVDCIVIGVPVLAIAAVIEAIKPALDKVKAITDVGSVKGEVVNIVRQQLGYVPASFVPGHPIAGAEKSGLMAANDQLFENHMLIVTPLEETSAEATTLVSRLWSACGAEVVSMPVARHDEVLAATSHLPHLLAFSLVDTLSRESENREIFKYAAGGFRDFSRIAASDPTMWHDIFLTNQDALLAVLRRFQADLSQLEGAIERGDGDYLKVVFERAKASRDHFSDILEARKNKK</sequence>
<dbReference type="GO" id="GO:0070403">
    <property type="term" value="F:NAD+ binding"/>
    <property type="evidence" value="ECO:0007669"/>
    <property type="project" value="InterPro"/>
</dbReference>
<dbReference type="GO" id="GO:0006571">
    <property type="term" value="P:tyrosine biosynthetic process"/>
    <property type="evidence" value="ECO:0007669"/>
    <property type="project" value="UniProtKB-KW"/>
</dbReference>
<dbReference type="FunFam" id="3.40.50.720:FF:000208">
    <property type="entry name" value="Prephenate dehydrogenase"/>
    <property type="match status" value="1"/>
</dbReference>
<dbReference type="OrthoDB" id="9809920at2"/>
<dbReference type="PROSITE" id="PS51176">
    <property type="entry name" value="PDH_ADH"/>
    <property type="match status" value="1"/>
</dbReference>
<dbReference type="EC" id="1.3.1.12" evidence="3"/>
<dbReference type="InterPro" id="IPR003099">
    <property type="entry name" value="Prephen_DH"/>
</dbReference>
<dbReference type="GO" id="GO:0004665">
    <property type="term" value="F:prephenate dehydrogenase (NADP+) activity"/>
    <property type="evidence" value="ECO:0007669"/>
    <property type="project" value="InterPro"/>
</dbReference>
<dbReference type="InterPro" id="IPR046825">
    <property type="entry name" value="PDH_C"/>
</dbReference>
<dbReference type="PANTHER" id="PTHR21363:SF0">
    <property type="entry name" value="PREPHENATE DEHYDROGENASE [NADP(+)]"/>
    <property type="match status" value="1"/>
</dbReference>
<proteinExistence type="inferred from homology"/>
<dbReference type="InterPro" id="IPR050812">
    <property type="entry name" value="Preph/Arog_dehydrog"/>
</dbReference>
<dbReference type="Gene3D" id="1.10.3660.10">
    <property type="entry name" value="6-phosphogluconate dehydrogenase C-terminal like domain"/>
    <property type="match status" value="1"/>
</dbReference>
<evidence type="ECO:0000256" key="2">
    <source>
        <dbReference type="ARBA" id="ARBA00007964"/>
    </source>
</evidence>
<dbReference type="Proteomes" id="UP000295793">
    <property type="component" value="Unassembled WGS sequence"/>
</dbReference>
<comment type="pathway">
    <text evidence="1">Amino-acid biosynthesis; L-tyrosine biosynthesis; (4-hydroxyphenyl)pyruvate from prephenate (NAD(+) route): step 1/1.</text>
</comment>
<dbReference type="FunFam" id="1.10.3660.10:FF:000003">
    <property type="entry name" value="Prephenate dehydrogenase"/>
    <property type="match status" value="1"/>
</dbReference>
<evidence type="ECO:0000256" key="3">
    <source>
        <dbReference type="ARBA" id="ARBA00012068"/>
    </source>
</evidence>
<accession>A0A4R3I4H3</accession>